<dbReference type="RefSeq" id="WP_052405639.1">
    <property type="nucleotide sequence ID" value="NZ_BBLU01000004.1"/>
</dbReference>
<dbReference type="STRING" id="1043493.SAMN05421637_1631"/>
<evidence type="ECO:0000313" key="2">
    <source>
        <dbReference type="Proteomes" id="UP000183315"/>
    </source>
</evidence>
<keyword evidence="2" id="KW-1185">Reference proteome</keyword>
<dbReference type="eggNOG" id="COG0644">
    <property type="taxonomic scope" value="Bacteria"/>
</dbReference>
<dbReference type="OrthoDB" id="24355at2"/>
<evidence type="ECO:0000313" key="1">
    <source>
        <dbReference type="EMBL" id="SEJ37877.1"/>
    </source>
</evidence>
<proteinExistence type="predicted"/>
<dbReference type="SUPFAM" id="SSF51905">
    <property type="entry name" value="FAD/NAD(P)-binding domain"/>
    <property type="match status" value="1"/>
</dbReference>
<name>A0A1H6YFT9_9MICO</name>
<dbReference type="InterPro" id="IPR036188">
    <property type="entry name" value="FAD/NAD-bd_sf"/>
</dbReference>
<dbReference type="Pfam" id="PF05834">
    <property type="entry name" value="Lycopene_cycl"/>
    <property type="match status" value="1"/>
</dbReference>
<dbReference type="EMBL" id="FNZI01000003">
    <property type="protein sequence ID" value="SEJ37877.1"/>
    <property type="molecule type" value="Genomic_DNA"/>
</dbReference>
<reference evidence="2" key="1">
    <citation type="submission" date="2016-10" db="EMBL/GenBank/DDBJ databases">
        <authorList>
            <person name="Varghese N."/>
        </authorList>
    </citation>
    <scope>NUCLEOTIDE SEQUENCE [LARGE SCALE GENOMIC DNA]</scope>
    <source>
        <strain evidence="2">DSM 24868</strain>
    </source>
</reference>
<dbReference type="Proteomes" id="UP000183315">
    <property type="component" value="Unassembled WGS sequence"/>
</dbReference>
<sequence length="385" mass="40702">MSPVTVERADAVIIGGGAAGLSLLCHLAAAGWGEHVVLIDDGARPVEHRSWAWWSEGRGLLDPRASVAYPHAVVADEGWGRRMDLAPYAYRVQTGVALASAADAVLAEHPRWRRIAGRAARVEAEGDGARVAVETDAGSLELRASRVFDSVRPGLPAADGPALDLLGLRVRTEAAVFDPGAVTLMDFRTPQEGGVAFVYVLPTSTHEALVERTAYTRAGETPEHEPRLARYLSEVLQAGAVTEVGRERGRIPLLAAAPAHGGGAIVPIGAAAGLVKASTGYAFARIQRHSEAIAARLAAGQDPGGAWPGSRWHRALDAALLRLIREDPDGARAVLGAMLRRNPPERILAFLDESASPLAQLRLFATLPEFARSMLTTLMPGAGAR</sequence>
<gene>
    <name evidence="1" type="ORF">SAMN05421637_1631</name>
</gene>
<dbReference type="Gene3D" id="3.50.50.60">
    <property type="entry name" value="FAD/NAD(P)-binding domain"/>
    <property type="match status" value="1"/>
</dbReference>
<accession>A0A1H6YFT9</accession>
<protein>
    <submittedName>
        <fullName evidence="1">Lycopene beta-cyclase</fullName>
    </submittedName>
</protein>
<dbReference type="AlphaFoldDB" id="A0A1H6YFT9"/>
<organism evidence="1 2">
    <name type="scientific">Demequina mangrovi</name>
    <dbReference type="NCBI Taxonomy" id="1043493"/>
    <lineage>
        <taxon>Bacteria</taxon>
        <taxon>Bacillati</taxon>
        <taxon>Actinomycetota</taxon>
        <taxon>Actinomycetes</taxon>
        <taxon>Micrococcales</taxon>
        <taxon>Demequinaceae</taxon>
        <taxon>Demequina</taxon>
    </lineage>
</organism>